<feature type="chain" id="PRO_5020297836" evidence="1">
    <location>
        <begin position="33"/>
        <end position="229"/>
    </location>
</feature>
<dbReference type="EMBL" id="SEWE01000009">
    <property type="protein sequence ID" value="RYU81561.1"/>
    <property type="molecule type" value="Genomic_DNA"/>
</dbReference>
<keyword evidence="1" id="KW-0732">Signal</keyword>
<evidence type="ECO:0000313" key="3">
    <source>
        <dbReference type="Proteomes" id="UP000294155"/>
    </source>
</evidence>
<organism evidence="2 3">
    <name type="scientific">Hymenobacter persicinus</name>
    <dbReference type="NCBI Taxonomy" id="2025506"/>
    <lineage>
        <taxon>Bacteria</taxon>
        <taxon>Pseudomonadati</taxon>
        <taxon>Bacteroidota</taxon>
        <taxon>Cytophagia</taxon>
        <taxon>Cytophagales</taxon>
        <taxon>Hymenobacteraceae</taxon>
        <taxon>Hymenobacter</taxon>
    </lineage>
</organism>
<accession>A0A4Q5LDD2</accession>
<sequence length="229" mass="25467">MNHRCVVAHVFRFCLLAALLVAGRGVVGQARAAFIAPGSYDKLTRDPTLRYEPGSHPGSFRGLDGQWHSVQIADWLIDRVYMNETGVYYRAFSPEDMTAFVDKYADTVITVTGLPPGKLGRFAAVFGRQKFRAAGMQLVDVTEQPTSLIGILFTPHKLVVRKNADGWLVVPRQKKAFQQLMLVLLADDPAAVAELRTGRVGRPRLLPLLARYAEARTTYFLQTAARPRP</sequence>
<protein>
    <submittedName>
        <fullName evidence="2">Uncharacterized protein</fullName>
    </submittedName>
</protein>
<dbReference type="OrthoDB" id="878420at2"/>
<gene>
    <name evidence="2" type="ORF">EWM57_06070</name>
</gene>
<feature type="signal peptide" evidence="1">
    <location>
        <begin position="1"/>
        <end position="32"/>
    </location>
</feature>
<dbReference type="AlphaFoldDB" id="A0A4Q5LDD2"/>
<evidence type="ECO:0000313" key="2">
    <source>
        <dbReference type="EMBL" id="RYU81561.1"/>
    </source>
</evidence>
<reference evidence="2 3" key="1">
    <citation type="submission" date="2019-02" db="EMBL/GenBank/DDBJ databases">
        <title>Bacterial novel species isolated from soil.</title>
        <authorList>
            <person name="Jung H.-Y."/>
        </authorList>
    </citation>
    <scope>NUCLEOTIDE SEQUENCE [LARGE SCALE GENOMIC DNA]</scope>
    <source>
        <strain evidence="2 3">1-3-3-3</strain>
    </source>
</reference>
<keyword evidence="3" id="KW-1185">Reference proteome</keyword>
<dbReference type="Proteomes" id="UP000294155">
    <property type="component" value="Unassembled WGS sequence"/>
</dbReference>
<dbReference type="RefSeq" id="WP_129920247.1">
    <property type="nucleotide sequence ID" value="NZ_SEWE01000009.1"/>
</dbReference>
<comment type="caution">
    <text evidence="2">The sequence shown here is derived from an EMBL/GenBank/DDBJ whole genome shotgun (WGS) entry which is preliminary data.</text>
</comment>
<proteinExistence type="predicted"/>
<evidence type="ECO:0000256" key="1">
    <source>
        <dbReference type="SAM" id="SignalP"/>
    </source>
</evidence>
<name>A0A4Q5LDD2_9BACT</name>